<keyword evidence="2" id="KW-1185">Reference proteome</keyword>
<evidence type="ECO:0000313" key="1">
    <source>
        <dbReference type="EMBL" id="CRL04052.1"/>
    </source>
</evidence>
<dbReference type="EMBL" id="CVRI01000061">
    <property type="protein sequence ID" value="CRL04052.1"/>
    <property type="molecule type" value="Genomic_DNA"/>
</dbReference>
<accession>A0A1J1IWX2</accession>
<dbReference type="Proteomes" id="UP000183832">
    <property type="component" value="Unassembled WGS sequence"/>
</dbReference>
<reference evidence="1 2" key="1">
    <citation type="submission" date="2015-04" db="EMBL/GenBank/DDBJ databases">
        <authorList>
            <person name="Syromyatnikov M.Y."/>
            <person name="Popov V.N."/>
        </authorList>
    </citation>
    <scope>NUCLEOTIDE SEQUENCE [LARGE SCALE GENOMIC DNA]</scope>
</reference>
<sequence>MKGICRRRCTLTRIEAHKTQTKPDISNNDGVDSVELCTRTYLNLMGADEEEFGEEFNFGNEA</sequence>
<protein>
    <submittedName>
        <fullName evidence="1">CLUMA_CG017165, isoform A</fullName>
    </submittedName>
</protein>
<dbReference type="AlphaFoldDB" id="A0A1J1IWX2"/>
<organism evidence="1 2">
    <name type="scientific">Clunio marinus</name>
    <dbReference type="NCBI Taxonomy" id="568069"/>
    <lineage>
        <taxon>Eukaryota</taxon>
        <taxon>Metazoa</taxon>
        <taxon>Ecdysozoa</taxon>
        <taxon>Arthropoda</taxon>
        <taxon>Hexapoda</taxon>
        <taxon>Insecta</taxon>
        <taxon>Pterygota</taxon>
        <taxon>Neoptera</taxon>
        <taxon>Endopterygota</taxon>
        <taxon>Diptera</taxon>
        <taxon>Nematocera</taxon>
        <taxon>Chironomoidea</taxon>
        <taxon>Chironomidae</taxon>
        <taxon>Clunio</taxon>
    </lineage>
</organism>
<evidence type="ECO:0000313" key="2">
    <source>
        <dbReference type="Proteomes" id="UP000183832"/>
    </source>
</evidence>
<proteinExistence type="predicted"/>
<name>A0A1J1IWX2_9DIPT</name>
<gene>
    <name evidence="1" type="ORF">CLUMA_CG017165</name>
</gene>